<dbReference type="AlphaFoldDB" id="A0A9P6JTS9"/>
<comment type="caution">
    <text evidence="1">The sequence shown here is derived from an EMBL/GenBank/DDBJ whole genome shotgun (WGS) entry which is preliminary data.</text>
</comment>
<dbReference type="Proteomes" id="UP000807306">
    <property type="component" value="Unassembled WGS sequence"/>
</dbReference>
<name>A0A9P6JTS9_9AGAR</name>
<proteinExistence type="predicted"/>
<gene>
    <name evidence="1" type="ORF">CPB83DRAFT_43779</name>
</gene>
<keyword evidence="2" id="KW-1185">Reference proteome</keyword>
<evidence type="ECO:0000313" key="1">
    <source>
        <dbReference type="EMBL" id="KAF9531860.1"/>
    </source>
</evidence>
<dbReference type="EMBL" id="MU157833">
    <property type="protein sequence ID" value="KAF9531860.1"/>
    <property type="molecule type" value="Genomic_DNA"/>
</dbReference>
<reference evidence="1" key="1">
    <citation type="submission" date="2020-11" db="EMBL/GenBank/DDBJ databases">
        <authorList>
            <consortium name="DOE Joint Genome Institute"/>
            <person name="Ahrendt S."/>
            <person name="Riley R."/>
            <person name="Andreopoulos W."/>
            <person name="Labutti K."/>
            <person name="Pangilinan J."/>
            <person name="Ruiz-Duenas F.J."/>
            <person name="Barrasa J.M."/>
            <person name="Sanchez-Garcia M."/>
            <person name="Camarero S."/>
            <person name="Miyauchi S."/>
            <person name="Serrano A."/>
            <person name="Linde D."/>
            <person name="Babiker R."/>
            <person name="Drula E."/>
            <person name="Ayuso-Fernandez I."/>
            <person name="Pacheco R."/>
            <person name="Padilla G."/>
            <person name="Ferreira P."/>
            <person name="Barriuso J."/>
            <person name="Kellner H."/>
            <person name="Castanera R."/>
            <person name="Alfaro M."/>
            <person name="Ramirez L."/>
            <person name="Pisabarro A.G."/>
            <person name="Kuo A."/>
            <person name="Tritt A."/>
            <person name="Lipzen A."/>
            <person name="He G."/>
            <person name="Yan M."/>
            <person name="Ng V."/>
            <person name="Cullen D."/>
            <person name="Martin F."/>
            <person name="Rosso M.-N."/>
            <person name="Henrissat B."/>
            <person name="Hibbett D."/>
            <person name="Martinez A.T."/>
            <person name="Grigoriev I.V."/>
        </authorList>
    </citation>
    <scope>NUCLEOTIDE SEQUENCE</scope>
    <source>
        <strain evidence="1">CBS 506.95</strain>
    </source>
</reference>
<sequence length="183" mass="20639">MIVPVSTTSSVTLSKTFLVEIPTTFLVKFAILTHLRPHHNHHTPPSPMVRLAAPFCVYFSDLSMLRVVLKTAVTTYILISTCRPSSGRDAHAVFFFSIGTFICTSRTFPRILTTLKCPCNRNRLGVVFCNILPGQYIRISTAHKPSTHYLFTSPRFVLRFLWKPISLYRTIAQLDSCSLCDGD</sequence>
<evidence type="ECO:0000313" key="2">
    <source>
        <dbReference type="Proteomes" id="UP000807306"/>
    </source>
</evidence>
<protein>
    <submittedName>
        <fullName evidence="1">Uncharacterized protein</fullName>
    </submittedName>
</protein>
<organism evidence="1 2">
    <name type="scientific">Crepidotus variabilis</name>
    <dbReference type="NCBI Taxonomy" id="179855"/>
    <lineage>
        <taxon>Eukaryota</taxon>
        <taxon>Fungi</taxon>
        <taxon>Dikarya</taxon>
        <taxon>Basidiomycota</taxon>
        <taxon>Agaricomycotina</taxon>
        <taxon>Agaricomycetes</taxon>
        <taxon>Agaricomycetidae</taxon>
        <taxon>Agaricales</taxon>
        <taxon>Agaricineae</taxon>
        <taxon>Crepidotaceae</taxon>
        <taxon>Crepidotus</taxon>
    </lineage>
</organism>
<accession>A0A9P6JTS9</accession>